<organism evidence="1 2">
    <name type="scientific">Bacteriovorax stolpii</name>
    <name type="common">Bdellovibrio stolpii</name>
    <dbReference type="NCBI Taxonomy" id="960"/>
    <lineage>
        <taxon>Bacteria</taxon>
        <taxon>Pseudomonadati</taxon>
        <taxon>Bdellovibrionota</taxon>
        <taxon>Bacteriovoracia</taxon>
        <taxon>Bacteriovoracales</taxon>
        <taxon>Bacteriovoracaceae</taxon>
        <taxon>Bacteriovorax</taxon>
    </lineage>
</organism>
<dbReference type="AlphaFoldDB" id="A0A2K9NRN0"/>
<sequence length="113" mass="12678">MLYMKTLMIIALFSFSLNAYSLEKYVCTTGNLKLEITVTEEPEGKFVHWILGLIKDESASLDGRGRWQKEVESDDAFSAYNEETAIAYKNKRAVFVNGTNLGDAILFPVCVAL</sequence>
<protein>
    <submittedName>
        <fullName evidence="1">Uncharacterized protein</fullName>
    </submittedName>
</protein>
<keyword evidence="2" id="KW-1185">Reference proteome</keyword>
<dbReference type="KEGG" id="bsto:C0V70_08715"/>
<reference evidence="1 2" key="1">
    <citation type="submission" date="2018-01" db="EMBL/GenBank/DDBJ databases">
        <title>Complete genome sequence of Bacteriovorax stolpii DSM12778.</title>
        <authorList>
            <person name="Tang B."/>
            <person name="Chang J."/>
        </authorList>
    </citation>
    <scope>NUCLEOTIDE SEQUENCE [LARGE SCALE GENOMIC DNA]</scope>
    <source>
        <strain evidence="1 2">DSM 12778</strain>
    </source>
</reference>
<accession>A0A2K9NRN0</accession>
<dbReference type="EMBL" id="CP025704">
    <property type="protein sequence ID" value="AUN98186.1"/>
    <property type="molecule type" value="Genomic_DNA"/>
</dbReference>
<gene>
    <name evidence="1" type="ORF">C0V70_08715</name>
</gene>
<evidence type="ECO:0000313" key="1">
    <source>
        <dbReference type="EMBL" id="AUN98186.1"/>
    </source>
</evidence>
<name>A0A2K9NRN0_BACTC</name>
<proteinExistence type="predicted"/>
<evidence type="ECO:0000313" key="2">
    <source>
        <dbReference type="Proteomes" id="UP000235584"/>
    </source>
</evidence>
<dbReference type="Proteomes" id="UP000235584">
    <property type="component" value="Chromosome"/>
</dbReference>